<reference evidence="2" key="2">
    <citation type="submission" date="2025-08" db="UniProtKB">
        <authorList>
            <consortium name="Ensembl"/>
        </authorList>
    </citation>
    <scope>IDENTIFICATION</scope>
</reference>
<reference evidence="2" key="1">
    <citation type="journal article" date="2019" name="bioRxiv">
        <title>Long live the king: chromosome-level assembly of the lion (Panthera leo) using linked-read, Hi-C, and long read data.</title>
        <authorList>
            <person name="Armstrong E.E."/>
            <person name="Taylor R.W."/>
            <person name="Miller D.E."/>
            <person name="Kaelin C."/>
            <person name="Barsh G."/>
            <person name="Hadly E.A."/>
            <person name="Petrov D."/>
        </authorList>
    </citation>
    <scope>NUCLEOTIDE SEQUENCE [LARGE SCALE GENOMIC DNA]</scope>
</reference>
<dbReference type="GeneTree" id="ENSGT00910000147408"/>
<reference evidence="2" key="3">
    <citation type="submission" date="2025-09" db="UniProtKB">
        <authorList>
            <consortium name="Ensembl"/>
        </authorList>
    </citation>
    <scope>IDENTIFICATION</scope>
</reference>
<name>A0A8C8Y1C8_PANLE</name>
<dbReference type="OMA" id="STWYWER"/>
<protein>
    <submittedName>
        <fullName evidence="2">Uncharacterized protein</fullName>
    </submittedName>
</protein>
<evidence type="ECO:0000256" key="1">
    <source>
        <dbReference type="SAM" id="MobiDB-lite"/>
    </source>
</evidence>
<sequence>MDEWTILLKFKPKLASHSPVGSACSRPRGVSVRSFSWEASTWFWECLVRKMCRVALALSWSSLEASSSPDSGFLFRRFAKDSGSRLSQLESQTPGPGPVDPAHAGTWTTRGSASLPARGFPTSTAEESSAAEPQARPRAASCSTCRNARPAPFPHRLRADIRGWILNQLSHPGTRRVNHFP</sequence>
<accession>A0A8C8Y1C8</accession>
<dbReference type="Ensembl" id="ENSPLOT00000031219.1">
    <property type="protein sequence ID" value="ENSPLOP00000028264.1"/>
    <property type="gene ID" value="ENSPLOG00000020708.1"/>
</dbReference>
<proteinExistence type="predicted"/>
<evidence type="ECO:0000313" key="2">
    <source>
        <dbReference type="Ensembl" id="ENSPLOP00000028264.1"/>
    </source>
</evidence>
<keyword evidence="3" id="KW-1185">Reference proteome</keyword>
<feature type="compositionally biased region" description="Polar residues" evidence="1">
    <location>
        <begin position="85"/>
        <end position="94"/>
    </location>
</feature>
<dbReference type="Proteomes" id="UP000694399">
    <property type="component" value="Chromosome D3"/>
</dbReference>
<feature type="region of interest" description="Disordered" evidence="1">
    <location>
        <begin position="85"/>
        <end position="147"/>
    </location>
</feature>
<dbReference type="AlphaFoldDB" id="A0A8C8Y1C8"/>
<evidence type="ECO:0000313" key="3">
    <source>
        <dbReference type="Proteomes" id="UP000694399"/>
    </source>
</evidence>
<organism evidence="2 3">
    <name type="scientific">Panthera leo</name>
    <name type="common">Lion</name>
    <dbReference type="NCBI Taxonomy" id="9689"/>
    <lineage>
        <taxon>Eukaryota</taxon>
        <taxon>Metazoa</taxon>
        <taxon>Chordata</taxon>
        <taxon>Craniata</taxon>
        <taxon>Vertebrata</taxon>
        <taxon>Euteleostomi</taxon>
        <taxon>Mammalia</taxon>
        <taxon>Eutheria</taxon>
        <taxon>Laurasiatheria</taxon>
        <taxon>Carnivora</taxon>
        <taxon>Feliformia</taxon>
        <taxon>Felidae</taxon>
        <taxon>Pantherinae</taxon>
        <taxon>Panthera</taxon>
    </lineage>
</organism>